<accession>A0A9D1D5I7</accession>
<dbReference type="PANTHER" id="PTHR42806:SF1">
    <property type="entry name" value="GLYCINE DEHYDROGENASE (DECARBOXYLATING)"/>
    <property type="match status" value="1"/>
</dbReference>
<dbReference type="InterPro" id="IPR049315">
    <property type="entry name" value="GDC-P_N"/>
</dbReference>
<proteinExistence type="predicted"/>
<comment type="caution">
    <text evidence="3">The sequence shown here is derived from an EMBL/GenBank/DDBJ whole genome shotgun (WGS) entry which is preliminary data.</text>
</comment>
<dbReference type="GO" id="GO:0004375">
    <property type="term" value="F:glycine dehydrogenase (decarboxylating) activity"/>
    <property type="evidence" value="ECO:0007669"/>
    <property type="project" value="UniProtKB-EC"/>
</dbReference>
<dbReference type="PANTHER" id="PTHR42806">
    <property type="entry name" value="GLYCINE CLEAVAGE SYSTEM P-PROTEIN"/>
    <property type="match status" value="1"/>
</dbReference>
<dbReference type="SUPFAM" id="SSF53383">
    <property type="entry name" value="PLP-dependent transferases"/>
    <property type="match status" value="1"/>
</dbReference>
<protein>
    <submittedName>
        <fullName evidence="3">Aminomethyl-transferring glycine dehydrogenase subunit GcvPA</fullName>
        <ecNumber evidence="3">1.4.4.2</ecNumber>
    </submittedName>
</protein>
<dbReference type="EC" id="1.4.4.2" evidence="3"/>
<gene>
    <name evidence="3" type="primary">gcvPA</name>
    <name evidence="3" type="ORF">IAB28_07480</name>
</gene>
<dbReference type="Gene3D" id="3.40.640.10">
    <property type="entry name" value="Type I PLP-dependent aspartate aminotransferase-like (Major domain)"/>
    <property type="match status" value="1"/>
</dbReference>
<sequence>MGYKGGIFMSRQQVYPYMPNSAPANRQQMMDVLNVSEIKELYQDIIPEDLQLHEQLHLPKPIQDEYTLSKHIEKLLGQNVSCERNISFLGAGCYRHLVPAVCDEIAGRAEFLTAYCGDTYSDHGKMQAIFEYQSMMGELLNLDVVSYTTYDAGQAVCSALRMALRLGAEQGRTELLLPSTMNPEILSQAREYCKCSGTIRLVGHEPETGRLNQQELKAMLSEKTAAVFIENPSYLGFFEEEAEKIGELAHASGAIFIVCPEVASLGILKSPADYGADIVCGDIQPLGIGMHYGGGCAGFIAVRDKPEYIRAIPTYLYGIAKTEHENEFGWGRALNERCSHGSRERANEYFGTESGLWAIVAGVYLGLMGPKGMEELGEQIMRKTDYAIRILSQIPGLRVNPLGGHPFQEFIVNYDFAGKTVKEMNDFLLEYGIFGGKDLSSDFPWLGQSALFCISELTSMEEIQYLYELLKKASGEGAR</sequence>
<reference evidence="3" key="1">
    <citation type="submission" date="2020-10" db="EMBL/GenBank/DDBJ databases">
        <authorList>
            <person name="Gilroy R."/>
        </authorList>
    </citation>
    <scope>NUCLEOTIDE SEQUENCE</scope>
    <source>
        <strain evidence="3">CHK180-2868</strain>
    </source>
</reference>
<dbReference type="InterPro" id="IPR015422">
    <property type="entry name" value="PyrdxlP-dep_Trfase_small"/>
</dbReference>
<dbReference type="NCBIfam" id="NF001696">
    <property type="entry name" value="PRK00451.1"/>
    <property type="match status" value="1"/>
</dbReference>
<reference evidence="3" key="2">
    <citation type="journal article" date="2021" name="PeerJ">
        <title>Extensive microbial diversity within the chicken gut microbiome revealed by metagenomics and culture.</title>
        <authorList>
            <person name="Gilroy R."/>
            <person name="Ravi A."/>
            <person name="Getino M."/>
            <person name="Pursley I."/>
            <person name="Horton D.L."/>
            <person name="Alikhan N.F."/>
            <person name="Baker D."/>
            <person name="Gharbi K."/>
            <person name="Hall N."/>
            <person name="Watson M."/>
            <person name="Adriaenssens E.M."/>
            <person name="Foster-Nyarko E."/>
            <person name="Jarju S."/>
            <person name="Secka A."/>
            <person name="Antonio M."/>
            <person name="Oren A."/>
            <person name="Chaudhuri R.R."/>
            <person name="La Ragione R."/>
            <person name="Hildebrand F."/>
            <person name="Pallen M.J."/>
        </authorList>
    </citation>
    <scope>NUCLEOTIDE SEQUENCE</scope>
    <source>
        <strain evidence="3">CHK180-2868</strain>
    </source>
</reference>
<dbReference type="Proteomes" id="UP000824250">
    <property type="component" value="Unassembled WGS sequence"/>
</dbReference>
<dbReference type="Pfam" id="PF02347">
    <property type="entry name" value="GDC-P"/>
    <property type="match status" value="1"/>
</dbReference>
<dbReference type="Gene3D" id="3.90.1150.10">
    <property type="entry name" value="Aspartate Aminotransferase, domain 1"/>
    <property type="match status" value="1"/>
</dbReference>
<evidence type="ECO:0000313" key="4">
    <source>
        <dbReference type="Proteomes" id="UP000824250"/>
    </source>
</evidence>
<dbReference type="InterPro" id="IPR023010">
    <property type="entry name" value="GcvPA"/>
</dbReference>
<dbReference type="InterPro" id="IPR015421">
    <property type="entry name" value="PyrdxlP-dep_Trfase_major"/>
</dbReference>
<name>A0A9D1D5I7_9FIRM</name>
<evidence type="ECO:0000313" key="3">
    <source>
        <dbReference type="EMBL" id="HIR05792.1"/>
    </source>
</evidence>
<dbReference type="AlphaFoldDB" id="A0A9D1D5I7"/>
<evidence type="ECO:0000256" key="1">
    <source>
        <dbReference type="ARBA" id="ARBA00023002"/>
    </source>
</evidence>
<evidence type="ECO:0000259" key="2">
    <source>
        <dbReference type="Pfam" id="PF02347"/>
    </source>
</evidence>
<keyword evidence="1 3" id="KW-0560">Oxidoreductase</keyword>
<dbReference type="EMBL" id="DVGC01000041">
    <property type="protein sequence ID" value="HIR05792.1"/>
    <property type="molecule type" value="Genomic_DNA"/>
</dbReference>
<organism evidence="3 4">
    <name type="scientific">Candidatus Copromonas faecavium</name>
    <name type="common">nom. illeg.</name>
    <dbReference type="NCBI Taxonomy" id="2840740"/>
    <lineage>
        <taxon>Bacteria</taxon>
        <taxon>Bacillati</taxon>
        <taxon>Bacillota</taxon>
        <taxon>Clostridia</taxon>
        <taxon>Lachnospirales</taxon>
        <taxon>Lachnospiraceae</taxon>
        <taxon>Candidatus Copromonas (nom. illeg.)</taxon>
    </lineage>
</organism>
<dbReference type="GO" id="GO:0009116">
    <property type="term" value="P:nucleoside metabolic process"/>
    <property type="evidence" value="ECO:0007669"/>
    <property type="project" value="InterPro"/>
</dbReference>
<feature type="domain" description="Glycine cleavage system P-protein N-terminal" evidence="2">
    <location>
        <begin position="23"/>
        <end position="393"/>
    </location>
</feature>
<dbReference type="InterPro" id="IPR015424">
    <property type="entry name" value="PyrdxlP-dep_Trfase"/>
</dbReference>